<keyword evidence="1" id="KW-0732">Signal</keyword>
<evidence type="ECO:0000313" key="3">
    <source>
        <dbReference type="Proteomes" id="UP000732380"/>
    </source>
</evidence>
<evidence type="ECO:0000313" key="2">
    <source>
        <dbReference type="EMBL" id="KAG6115240.1"/>
    </source>
</evidence>
<dbReference type="AlphaFoldDB" id="A0A9P7Q1A1"/>
<feature type="signal peptide" evidence="1">
    <location>
        <begin position="1"/>
        <end position="16"/>
    </location>
</feature>
<name>A0A9P7Q1A1_9HYPO</name>
<protein>
    <submittedName>
        <fullName evidence="2">Uncharacterized protein</fullName>
    </submittedName>
</protein>
<reference evidence="2 3" key="1">
    <citation type="journal article" date="2020" name="bioRxiv">
        <title>Whole genome comparisons of ergot fungi reveals the divergence and evolution of species within the genus Claviceps are the result of varying mechanisms driving genome evolution and host range expansion.</title>
        <authorList>
            <person name="Wyka S.A."/>
            <person name="Mondo S.J."/>
            <person name="Liu M."/>
            <person name="Dettman J."/>
            <person name="Nalam V."/>
            <person name="Broders K.D."/>
        </authorList>
    </citation>
    <scope>NUCLEOTIDE SEQUENCE [LARGE SCALE GENOMIC DNA]</scope>
    <source>
        <strain evidence="2 3">LM576</strain>
    </source>
</reference>
<keyword evidence="3" id="KW-1185">Reference proteome</keyword>
<sequence length="64" mass="6997">MLLSTLLLSLPLCVFAIPPPHQGYTVEHAHKGGIIARAADWMPLTPWQYGFGSHKKQGTEGKAQ</sequence>
<evidence type="ECO:0000256" key="1">
    <source>
        <dbReference type="SAM" id="SignalP"/>
    </source>
</evidence>
<comment type="caution">
    <text evidence="2">The sequence shown here is derived from an EMBL/GenBank/DDBJ whole genome shotgun (WGS) entry which is preliminary data.</text>
</comment>
<organism evidence="2 3">
    <name type="scientific">Claviceps humidiphila</name>
    <dbReference type="NCBI Taxonomy" id="1294629"/>
    <lineage>
        <taxon>Eukaryota</taxon>
        <taxon>Fungi</taxon>
        <taxon>Dikarya</taxon>
        <taxon>Ascomycota</taxon>
        <taxon>Pezizomycotina</taxon>
        <taxon>Sordariomycetes</taxon>
        <taxon>Hypocreomycetidae</taxon>
        <taxon>Hypocreales</taxon>
        <taxon>Clavicipitaceae</taxon>
        <taxon>Claviceps</taxon>
    </lineage>
</organism>
<proteinExistence type="predicted"/>
<gene>
    <name evidence="2" type="ORF">E4U13_002905</name>
</gene>
<dbReference type="Proteomes" id="UP000732380">
    <property type="component" value="Unassembled WGS sequence"/>
</dbReference>
<dbReference type="EMBL" id="SRQM01000232">
    <property type="protein sequence ID" value="KAG6115240.1"/>
    <property type="molecule type" value="Genomic_DNA"/>
</dbReference>
<accession>A0A9P7Q1A1</accession>
<feature type="chain" id="PRO_5040509438" evidence="1">
    <location>
        <begin position="17"/>
        <end position="64"/>
    </location>
</feature>